<dbReference type="AlphaFoldDB" id="A0AA36AKA1"/>
<protein>
    <submittedName>
        <fullName evidence="1">Uncharacterized protein</fullName>
    </submittedName>
</protein>
<evidence type="ECO:0000313" key="2">
    <source>
        <dbReference type="Proteomes" id="UP001162480"/>
    </source>
</evidence>
<dbReference type="EMBL" id="OX597815">
    <property type="protein sequence ID" value="CAI9716966.1"/>
    <property type="molecule type" value="Genomic_DNA"/>
</dbReference>
<organism evidence="1 2">
    <name type="scientific">Octopus vulgaris</name>
    <name type="common">Common octopus</name>
    <dbReference type="NCBI Taxonomy" id="6645"/>
    <lineage>
        <taxon>Eukaryota</taxon>
        <taxon>Metazoa</taxon>
        <taxon>Spiralia</taxon>
        <taxon>Lophotrochozoa</taxon>
        <taxon>Mollusca</taxon>
        <taxon>Cephalopoda</taxon>
        <taxon>Coleoidea</taxon>
        <taxon>Octopodiformes</taxon>
        <taxon>Octopoda</taxon>
        <taxon>Incirrata</taxon>
        <taxon>Octopodidae</taxon>
        <taxon>Octopus</taxon>
    </lineage>
</organism>
<sequence>MCYVFCELHPYLSLQLRIRFRPTVLGHAAVAAANIADIYAVAVTTAFTADVLIHALIHAMPGVLAAYRC</sequence>
<proteinExistence type="predicted"/>
<evidence type="ECO:0000313" key="1">
    <source>
        <dbReference type="EMBL" id="CAI9716966.1"/>
    </source>
</evidence>
<accession>A0AA36AKA1</accession>
<dbReference type="Proteomes" id="UP001162480">
    <property type="component" value="Chromosome 2"/>
</dbReference>
<reference evidence="1" key="1">
    <citation type="submission" date="2023-08" db="EMBL/GenBank/DDBJ databases">
        <authorList>
            <person name="Alioto T."/>
            <person name="Alioto T."/>
            <person name="Gomez Garrido J."/>
        </authorList>
    </citation>
    <scope>NUCLEOTIDE SEQUENCE</scope>
</reference>
<name>A0AA36AKA1_OCTVU</name>
<keyword evidence="2" id="KW-1185">Reference proteome</keyword>
<gene>
    <name evidence="1" type="ORF">OCTVUL_1B008841</name>
</gene>